<dbReference type="AlphaFoldDB" id="A0A523S3K6"/>
<name>A0A523S3K6_UNCAE</name>
<dbReference type="CDD" id="cd21109">
    <property type="entry name" value="SPASM"/>
    <property type="match status" value="1"/>
</dbReference>
<sequence>KQFIKKFDSLPLNQFVTRAPHNWAGGYNRKNKISDKSFLPCTFPWYSLTIFWDGRVVPCPQDFFGELVLGNAKDSSLLELWNGPKEIFLREKLSRGEYKDIVPCNKCDRLWRRKLFGVPTVELGRFLKDNLIGYNRSIRKILR</sequence>
<evidence type="ECO:0000313" key="2">
    <source>
        <dbReference type="EMBL" id="TET12614.1"/>
    </source>
</evidence>
<accession>A0A523S3K6</accession>
<reference evidence="2 3" key="1">
    <citation type="submission" date="2019-03" db="EMBL/GenBank/DDBJ databases">
        <title>Metabolic potential of uncultured bacteria and archaea associated with petroleum seepage in deep-sea sediments.</title>
        <authorList>
            <person name="Dong X."/>
            <person name="Hubert C."/>
        </authorList>
    </citation>
    <scope>NUCLEOTIDE SEQUENCE [LARGE SCALE GENOMIC DNA]</scope>
    <source>
        <strain evidence="2">E44_bin7</strain>
    </source>
</reference>
<protein>
    <recommendedName>
        <fullName evidence="1">4Fe4S-binding SPASM domain-containing protein</fullName>
    </recommendedName>
</protein>
<dbReference type="SUPFAM" id="SSF102114">
    <property type="entry name" value="Radical SAM enzymes"/>
    <property type="match status" value="1"/>
</dbReference>
<evidence type="ECO:0000313" key="3">
    <source>
        <dbReference type="Proteomes" id="UP000316360"/>
    </source>
</evidence>
<feature type="domain" description="4Fe4S-binding SPASM" evidence="1">
    <location>
        <begin position="41"/>
        <end position="108"/>
    </location>
</feature>
<dbReference type="InterPro" id="IPR058240">
    <property type="entry name" value="rSAM_sf"/>
</dbReference>
<dbReference type="Pfam" id="PF13186">
    <property type="entry name" value="SPASM"/>
    <property type="match status" value="1"/>
</dbReference>
<dbReference type="EMBL" id="SOKJ01000063">
    <property type="protein sequence ID" value="TET12614.1"/>
    <property type="molecule type" value="Genomic_DNA"/>
</dbReference>
<dbReference type="InterPro" id="IPR013785">
    <property type="entry name" value="Aldolase_TIM"/>
</dbReference>
<dbReference type="Gene3D" id="3.20.20.70">
    <property type="entry name" value="Aldolase class I"/>
    <property type="match status" value="1"/>
</dbReference>
<dbReference type="InterPro" id="IPR023885">
    <property type="entry name" value="4Fe4S-binding_SPASM_dom"/>
</dbReference>
<gene>
    <name evidence="2" type="ORF">E3J84_01255</name>
</gene>
<comment type="caution">
    <text evidence="2">The sequence shown here is derived from an EMBL/GenBank/DDBJ whole genome shotgun (WGS) entry which is preliminary data.</text>
</comment>
<feature type="non-terminal residue" evidence="2">
    <location>
        <position position="1"/>
    </location>
</feature>
<dbReference type="Proteomes" id="UP000316360">
    <property type="component" value="Unassembled WGS sequence"/>
</dbReference>
<evidence type="ECO:0000259" key="1">
    <source>
        <dbReference type="Pfam" id="PF13186"/>
    </source>
</evidence>
<organism evidence="2 3">
    <name type="scientific">Aerophobetes bacterium</name>
    <dbReference type="NCBI Taxonomy" id="2030807"/>
    <lineage>
        <taxon>Bacteria</taxon>
        <taxon>Candidatus Aerophobota</taxon>
    </lineage>
</organism>
<proteinExistence type="predicted"/>